<proteinExistence type="predicted"/>
<reference evidence="2 3" key="1">
    <citation type="submission" date="2022-07" db="EMBL/GenBank/DDBJ databases">
        <title>Genome-wide signatures of adaptation to extreme environments.</title>
        <authorList>
            <person name="Cho C.H."/>
            <person name="Yoon H.S."/>
        </authorList>
    </citation>
    <scope>NUCLEOTIDE SEQUENCE [LARGE SCALE GENOMIC DNA]</scope>
    <source>
        <strain evidence="2 3">108.79 E11</strain>
    </source>
</reference>
<sequence length="380" mass="41871">MYHQPKPHFLFLSPTFVSRISSTRLFQQRLLTQQGGKLVPNNFRGIHVGKGGTRQTSIQASARPTVVLCPGQGAQYVGMGKLWIEKCLSAKELFEEADDLLSSSFSLSISELCCDGSKDVLDRTDVAQPAIFLISYISWISSQEMKLVVRENISLSALAGLSLGEYTALVLGGAMLWQDALRLVQIRGKAMQEASERTKGGMVALMGCTEEQAWECCSAVRQDQVLIPANFNSPGQVVLSGHLEACQRAIEYATSKMQLKATPLSVAGAFHSPLMESASNTLSKALEQVEIVPPKYPVLCNVTGSPHVESPSMIRQRLSEQLTSPVRWADCMKYIEKHFPDEQDWLELAPGKTLAGLLRRINRKWRVSSLDEIGNATVMK</sequence>
<comment type="caution">
    <text evidence="2">The sequence shown here is derived from an EMBL/GenBank/DDBJ whole genome shotgun (WGS) entry which is preliminary data.</text>
</comment>
<dbReference type="InterPro" id="IPR001227">
    <property type="entry name" value="Ac_transferase_dom_sf"/>
</dbReference>
<name>A0AAV9ID75_9RHOD</name>
<dbReference type="SUPFAM" id="SSF55048">
    <property type="entry name" value="Probable ACP-binding domain of malonyl-CoA ACP transacylase"/>
    <property type="match status" value="1"/>
</dbReference>
<evidence type="ECO:0000313" key="3">
    <source>
        <dbReference type="Proteomes" id="UP001300502"/>
    </source>
</evidence>
<evidence type="ECO:0000313" key="2">
    <source>
        <dbReference type="EMBL" id="KAK4525318.1"/>
    </source>
</evidence>
<dbReference type="PANTHER" id="PTHR47170">
    <property type="entry name" value="MALONYL-COA ACP TRANSACYLASE, ACP-BINDING"/>
    <property type="match status" value="1"/>
</dbReference>
<dbReference type="PANTHER" id="PTHR47170:SF2">
    <property type="entry name" value="MALONYL-COA:ACP TRANSACYLASE (MAT) DOMAIN-CONTAINING PROTEIN"/>
    <property type="match status" value="1"/>
</dbReference>
<dbReference type="InterPro" id="IPR016035">
    <property type="entry name" value="Acyl_Trfase/lysoPLipase"/>
</dbReference>
<evidence type="ECO:0000259" key="1">
    <source>
        <dbReference type="SMART" id="SM00827"/>
    </source>
</evidence>
<dbReference type="Gene3D" id="3.40.366.10">
    <property type="entry name" value="Malonyl-Coenzyme A Acyl Carrier Protein, domain 2"/>
    <property type="match status" value="1"/>
</dbReference>
<gene>
    <name evidence="2" type="ORF">GAYE_SCF09G3226</name>
</gene>
<dbReference type="InterPro" id="IPR014043">
    <property type="entry name" value="Acyl_transferase_dom"/>
</dbReference>
<accession>A0AAV9ID75</accession>
<dbReference type="Pfam" id="PF00698">
    <property type="entry name" value="Acyl_transf_1"/>
    <property type="match status" value="1"/>
</dbReference>
<dbReference type="InterPro" id="IPR016036">
    <property type="entry name" value="Malonyl_transacylase_ACP-bd"/>
</dbReference>
<dbReference type="GO" id="GO:0016740">
    <property type="term" value="F:transferase activity"/>
    <property type="evidence" value="ECO:0007669"/>
    <property type="project" value="InterPro"/>
</dbReference>
<dbReference type="EMBL" id="JANCYU010000029">
    <property type="protein sequence ID" value="KAK4525318.1"/>
    <property type="molecule type" value="Genomic_DNA"/>
</dbReference>
<dbReference type="AlphaFoldDB" id="A0AAV9ID75"/>
<feature type="domain" description="Malonyl-CoA:ACP transacylase (MAT)" evidence="1">
    <location>
        <begin position="68"/>
        <end position="372"/>
    </location>
</feature>
<dbReference type="InterPro" id="IPR052760">
    <property type="entry name" value="Mitochondrial_malonyltrans"/>
</dbReference>
<dbReference type="Proteomes" id="UP001300502">
    <property type="component" value="Unassembled WGS sequence"/>
</dbReference>
<keyword evidence="3" id="KW-1185">Reference proteome</keyword>
<dbReference type="Gene3D" id="3.30.70.250">
    <property type="entry name" value="Malonyl-CoA ACP transacylase, ACP-binding"/>
    <property type="match status" value="1"/>
</dbReference>
<organism evidence="2 3">
    <name type="scientific">Galdieria yellowstonensis</name>
    <dbReference type="NCBI Taxonomy" id="3028027"/>
    <lineage>
        <taxon>Eukaryota</taxon>
        <taxon>Rhodophyta</taxon>
        <taxon>Bangiophyceae</taxon>
        <taxon>Galdieriales</taxon>
        <taxon>Galdieriaceae</taxon>
        <taxon>Galdieria</taxon>
    </lineage>
</organism>
<dbReference type="SMART" id="SM00827">
    <property type="entry name" value="PKS_AT"/>
    <property type="match status" value="1"/>
</dbReference>
<dbReference type="SUPFAM" id="SSF52151">
    <property type="entry name" value="FabD/lysophospholipase-like"/>
    <property type="match status" value="1"/>
</dbReference>
<protein>
    <recommendedName>
        <fullName evidence="1">Malonyl-CoA:ACP transacylase (MAT) domain-containing protein</fullName>
    </recommendedName>
</protein>